<dbReference type="RefSeq" id="WP_110291533.1">
    <property type="nucleotide sequence ID" value="NZ_QICS01000009.1"/>
</dbReference>
<keyword evidence="1" id="KW-0812">Transmembrane</keyword>
<evidence type="ECO:0000313" key="2">
    <source>
        <dbReference type="EMBL" id="PXV87818.1"/>
    </source>
</evidence>
<keyword evidence="1" id="KW-1133">Transmembrane helix</keyword>
<protein>
    <submittedName>
        <fullName evidence="2">Uncharacterized protein</fullName>
    </submittedName>
</protein>
<dbReference type="AlphaFoldDB" id="A0A318EJF1"/>
<dbReference type="EMBL" id="QICS01000009">
    <property type="protein sequence ID" value="PXV87818.1"/>
    <property type="molecule type" value="Genomic_DNA"/>
</dbReference>
<name>A0A318EJF1_9FIRM</name>
<proteinExistence type="predicted"/>
<accession>A0A318EJF1</accession>
<evidence type="ECO:0000313" key="3">
    <source>
        <dbReference type="Proteomes" id="UP000247523"/>
    </source>
</evidence>
<evidence type="ECO:0000256" key="1">
    <source>
        <dbReference type="SAM" id="Phobius"/>
    </source>
</evidence>
<dbReference type="Proteomes" id="UP000247523">
    <property type="component" value="Unassembled WGS sequence"/>
</dbReference>
<gene>
    <name evidence="2" type="ORF">C8E03_109108</name>
</gene>
<sequence length="89" mass="10017">MDKKDSLLKKAFDALENNLLPTESQKEIMLNRIMLECENENASCIEKLKQIVIVYPWRLAFAASAVQAVAFTLIFGTQYTNLFIGVFGG</sequence>
<keyword evidence="1" id="KW-0472">Membrane</keyword>
<comment type="caution">
    <text evidence="2">The sequence shown here is derived from an EMBL/GenBank/DDBJ whole genome shotgun (WGS) entry which is preliminary data.</text>
</comment>
<organism evidence="2 3">
    <name type="scientific">Lachnotalea glycerini</name>
    <dbReference type="NCBI Taxonomy" id="1763509"/>
    <lineage>
        <taxon>Bacteria</taxon>
        <taxon>Bacillati</taxon>
        <taxon>Bacillota</taxon>
        <taxon>Clostridia</taxon>
        <taxon>Lachnospirales</taxon>
        <taxon>Lachnospiraceae</taxon>
        <taxon>Lachnotalea</taxon>
    </lineage>
</organism>
<feature type="transmembrane region" description="Helical" evidence="1">
    <location>
        <begin position="59"/>
        <end position="79"/>
    </location>
</feature>
<reference evidence="2 3" key="1">
    <citation type="submission" date="2018-05" db="EMBL/GenBank/DDBJ databases">
        <title>Genomic Encyclopedia of Type Strains, Phase IV (KMG-IV): sequencing the most valuable type-strain genomes for metagenomic binning, comparative biology and taxonomic classification.</title>
        <authorList>
            <person name="Goeker M."/>
        </authorList>
    </citation>
    <scope>NUCLEOTIDE SEQUENCE [LARGE SCALE GENOMIC DNA]</scope>
    <source>
        <strain evidence="2 3">DSM 28816</strain>
    </source>
</reference>